<evidence type="ECO:0000313" key="3">
    <source>
        <dbReference type="Proteomes" id="UP000237655"/>
    </source>
</evidence>
<dbReference type="GO" id="GO:0006749">
    <property type="term" value="P:glutathione metabolic process"/>
    <property type="evidence" value="ECO:0007669"/>
    <property type="project" value="TreeGrafter"/>
</dbReference>
<evidence type="ECO:0000259" key="1">
    <source>
        <dbReference type="Pfam" id="PF02538"/>
    </source>
</evidence>
<gene>
    <name evidence="2" type="ORF">C6Y53_20825</name>
</gene>
<dbReference type="RefSeq" id="WP_149615815.1">
    <property type="nucleotide sequence ID" value="NZ_CP043622.1"/>
</dbReference>
<proteinExistence type="predicted"/>
<name>A0A5C2H4P9_9RHOB</name>
<feature type="domain" description="Hydantoinase B/oxoprolinase" evidence="1">
    <location>
        <begin position="7"/>
        <end position="532"/>
    </location>
</feature>
<dbReference type="GO" id="GO:0017168">
    <property type="term" value="F:5-oxoprolinase (ATP-hydrolyzing) activity"/>
    <property type="evidence" value="ECO:0007669"/>
    <property type="project" value="TreeGrafter"/>
</dbReference>
<reference evidence="2 3" key="1">
    <citation type="submission" date="2019-09" db="EMBL/GenBank/DDBJ databases">
        <title>Novel bacterium SH-1.</title>
        <authorList>
            <person name="Kim Y.-S."/>
            <person name="Kim K.-H."/>
        </authorList>
    </citation>
    <scope>NUCLEOTIDE SEQUENCE [LARGE SCALE GENOMIC DNA]</scope>
    <source>
        <strain evidence="2 3">SH-1</strain>
        <plasmid evidence="2 3">p4</plasmid>
    </source>
</reference>
<dbReference type="InterPro" id="IPR003692">
    <property type="entry name" value="Hydantoinase_B"/>
</dbReference>
<dbReference type="GO" id="GO:0005829">
    <property type="term" value="C:cytosol"/>
    <property type="evidence" value="ECO:0007669"/>
    <property type="project" value="TreeGrafter"/>
</dbReference>
<geneLocation type="plasmid" evidence="2 3">
    <name>p4</name>
</geneLocation>
<protein>
    <submittedName>
        <fullName evidence="2">Hydantoinase B/oxoprolinase family protein</fullName>
    </submittedName>
</protein>
<dbReference type="EMBL" id="CP043622">
    <property type="protein sequence ID" value="QEP30645.1"/>
    <property type="molecule type" value="Genomic_DNA"/>
</dbReference>
<accession>A0A5C2H4P9</accession>
<dbReference type="Pfam" id="PF02538">
    <property type="entry name" value="Hydantoinase_B"/>
    <property type="match status" value="1"/>
</dbReference>
<dbReference type="KEGG" id="thas:C6Y53_20825"/>
<dbReference type="InterPro" id="IPR045079">
    <property type="entry name" value="Oxoprolinase-like"/>
</dbReference>
<dbReference type="AlphaFoldDB" id="A0A5C2H4P9"/>
<organism evidence="2 3">
    <name type="scientific">Pukyongiella litopenaei</name>
    <dbReference type="NCBI Taxonomy" id="2605946"/>
    <lineage>
        <taxon>Bacteria</taxon>
        <taxon>Pseudomonadati</taxon>
        <taxon>Pseudomonadota</taxon>
        <taxon>Alphaproteobacteria</taxon>
        <taxon>Rhodobacterales</taxon>
        <taxon>Paracoccaceae</taxon>
        <taxon>Pukyongiella</taxon>
    </lineage>
</organism>
<dbReference type="PANTHER" id="PTHR11365:SF23">
    <property type="entry name" value="HYPOTHETICAL 5-OXOPROLINASE (EUROFUNG)-RELATED"/>
    <property type="match status" value="1"/>
</dbReference>
<dbReference type="PANTHER" id="PTHR11365">
    <property type="entry name" value="5-OXOPROLINASE RELATED"/>
    <property type="match status" value="1"/>
</dbReference>
<keyword evidence="2" id="KW-0614">Plasmid</keyword>
<evidence type="ECO:0000313" key="2">
    <source>
        <dbReference type="EMBL" id="QEP30645.1"/>
    </source>
</evidence>
<dbReference type="Proteomes" id="UP000237655">
    <property type="component" value="Plasmid p4"/>
</dbReference>
<keyword evidence="3" id="KW-1185">Reference proteome</keyword>
<sequence>MRPAVTDRTELQVFSNYCTAAADAMGYTLMRTAHSTFVKETEDFSCGLLTPQGLTFASPRGFGATWFIGLDYGPVIDQPGGYRDGDIWITNDPYAGGVATHTPDFHIWKPVFLDGDLICFAAGHIHNTDVGGAVPASLSRTLTEIQQEGIRVPPTRLMRDGELNTELLRIIENNVRVPSQNRGDLLAQIASVNVGARKVLDLAERMGAEAFGRSVEGILDYAHEQARAIVAAIPDGDYFHTEFADEDAPGGDPCRVALTLKVRGDTLEMDFTGSDPQLSSSLNMPTAGRERHALAMTGLGYVLYSLDRNLLLNAGALKVARAILPEGTVVNATFPAAVGMRSLICKHVQVVTLGAFARALPDRMCAAPAGSQSLVNVRSAGADGRTVMASVGPVGGGAGGSRAGDGDDGSGSVSGFLKNTPLEFSETELPVRFLRYGLVPGSGGPGRYRGGVGMEMAFEVLAPQTMVTARNRDHSRFAAWGLAGGAAGAVSTFSRIRPDGTEIELANSDIVHLDPGDVLRLRGPGGGGWGDPFERDPERVRRDVADRLLSADAARTQYGVVLDAEGAVDAAATTTERAGRTRPEGVVSHNAAQRAFESTWNPERYAALTEVLRQTAVPWRHWVKREIFAAIGEGREGADPAAEVFGTFEAIRARFPHLAVGA</sequence>